<gene>
    <name evidence="18" type="ORF">DNG_02907</name>
</gene>
<dbReference type="InterPro" id="IPR056474">
    <property type="entry name" value="SEN1_barrel"/>
</dbReference>
<dbReference type="InterPro" id="IPR024481">
    <property type="entry name" value="Helicase_Sen1_N"/>
</dbReference>
<dbReference type="InterPro" id="IPR041679">
    <property type="entry name" value="DNA2/NAM7-like_C"/>
</dbReference>
<evidence type="ECO:0000256" key="11">
    <source>
        <dbReference type="ARBA" id="ARBA00023242"/>
    </source>
</evidence>
<keyword evidence="6" id="KW-0378">Hydrolase</keyword>
<dbReference type="Proteomes" id="UP001187682">
    <property type="component" value="Unassembled WGS sequence"/>
</dbReference>
<feature type="region of interest" description="Disordered" evidence="13">
    <location>
        <begin position="2043"/>
        <end position="2097"/>
    </location>
</feature>
<dbReference type="Pfam" id="PF12726">
    <property type="entry name" value="SEN1_N"/>
    <property type="match status" value="1"/>
</dbReference>
<reference evidence="18" key="1">
    <citation type="submission" date="2018-03" db="EMBL/GenBank/DDBJ databases">
        <authorList>
            <person name="Guldener U."/>
        </authorList>
    </citation>
    <scope>NUCLEOTIDE SEQUENCE</scope>
</reference>
<dbReference type="GO" id="GO:0004386">
    <property type="term" value="F:helicase activity"/>
    <property type="evidence" value="ECO:0007669"/>
    <property type="project" value="UniProtKB-KW"/>
</dbReference>
<dbReference type="GO" id="GO:0016604">
    <property type="term" value="C:nuclear body"/>
    <property type="evidence" value="ECO:0007669"/>
    <property type="project" value="TreeGrafter"/>
</dbReference>
<evidence type="ECO:0000259" key="16">
    <source>
        <dbReference type="Pfam" id="PF13087"/>
    </source>
</evidence>
<dbReference type="Gene3D" id="3.40.50.300">
    <property type="entry name" value="P-loop containing nucleotide triphosphate hydrolases"/>
    <property type="match status" value="2"/>
</dbReference>
<feature type="region of interest" description="Disordered" evidence="13">
    <location>
        <begin position="2018"/>
        <end position="2037"/>
    </location>
</feature>
<dbReference type="InterPro" id="IPR027417">
    <property type="entry name" value="P-loop_NTPase"/>
</dbReference>
<feature type="region of interest" description="Disordered" evidence="13">
    <location>
        <begin position="1049"/>
        <end position="1078"/>
    </location>
</feature>
<comment type="subcellular location">
    <subcellularLocation>
        <location evidence="2">Nucleus</location>
    </subcellularLocation>
</comment>
<dbReference type="GO" id="GO:0001147">
    <property type="term" value="F:transcription termination site sequence-specific DNA binding"/>
    <property type="evidence" value="ECO:0007669"/>
    <property type="project" value="TreeGrafter"/>
</dbReference>
<evidence type="ECO:0000256" key="10">
    <source>
        <dbReference type="ARBA" id="ARBA00022980"/>
    </source>
</evidence>
<dbReference type="GO" id="GO:0003735">
    <property type="term" value="F:structural constituent of ribosome"/>
    <property type="evidence" value="ECO:0007669"/>
    <property type="project" value="InterPro"/>
</dbReference>
<dbReference type="Pfam" id="PF13087">
    <property type="entry name" value="AAA_12"/>
    <property type="match status" value="1"/>
</dbReference>
<keyword evidence="7" id="KW-0347">Helicase</keyword>
<keyword evidence="19" id="KW-1185">Reference proteome</keyword>
<comment type="similarity">
    <text evidence="3">Belongs to the DNA2/NAM7 helicase family.</text>
</comment>
<dbReference type="CDD" id="cd18042">
    <property type="entry name" value="DEXXQc_SETX"/>
    <property type="match status" value="1"/>
</dbReference>
<sequence length="2178" mass="242377">MEARPIEEVISHWFTKLRAIPKDVHLLCPKTGPDDEEDYTTVAETDDVKQKRIQDGKDRVQIAYWCTLVFGMPKGKLEDQSKELSDRLGHWLKECDQCIMNWHMCRKSFLQEFAETYNESAVEELQRMYRSFDFARLDSGLQWAREVIESEENEGRVFKYTSERLGPQRVQFLLTIFESLCTMEYLSLPDKRQAFQFAFSKVNVKKPLKLPPGQLLPAMTTFLFNEEPTRLRFGQGCWERFPRGAMTPAQFDWAVNDHLSAAITSVAAYDPADPSSYPHIQRFWEGFHLILQTLNEDLIVHKLRAMEVKPSPYELLFHHMACNSEGILVSIIKVFSGLLEKAPTAFWDAIGDPKPFTVAEQLFYAPQFRSLVSQSAAIGLEQEDSSKPPLTVSWIYAWMKSVKKNEKSDACQSLLHMLFDKFIPDPYISDEGRAACALAAFDALTDFFDSFLTLANARGQFPNILNSTFVSPNNILHLNTALNMTHQFKTQIVEWAEKRQQAFDAQKAAMRVVRTALELDSRATAEECKAIQLGKPYQTVVVRNSASLWDGFLDLLYPGNLEQAKHVLHGMFPLLAVERFRPARRAEAPMADAKIKFNANFDKLAGVVGTVLQRLCQFDRSELDDLTRDGMKVLLSFTFHAADSIRESAIELLKTITGEASRSDAIIKLVQQQPSGTMRIFNFAINQTVKCPTLEEGSSLTKPATSEARATPPYGPVLHILSISQDVLSALCDPSTGLLRKKTLTHPELDAVYSWWCIQWLWIDAVFKYTEPWSKYIEIPVMTELCRQMIELGEGLVAEDGLLASALKEDAMKNTLGDRPDEAKAQSDVMRKVLSPCSKHLHGFVKMLRLRDEYLVSIATKIVCKLLIRLREAELEIGDLSRNYIHDACRLTQGRKYRIATNLTRQQKAELLVALDGDDADEIEFVGERKVGEQIPGETTNTKRPIKRQSTIDAWSKSGVALRTNRDDVLELSPTVDSTAAKSALDQIAARLNKAAAKTPPAPKTLKPLTAKLPPGGFDAARTKALIESRKKEKLDKQRRDAETIAKAKALRESAQTRSEIMVESSEEESDESDGDDDLAAFMDQQETGQKLDQAMADRQALARRKALGPIKKRKANLNEKDMRARISPNMGPLHHAVLEWDIFHEGNDPPNVASVNKVSNTYAGEAAYRNTFHPLLLHEAWRSFVTDMGECINKPFGMKVATRMTVDGFLQVTSTMPGSEARGPERPAREGDIVIVSMSEDPRKDRNAPHCLARIHSTRFKRDSFEVEYRVSPKSREIAQELMPGKVLHVLKITNMVTVEREYATLLGLMHYDLLDEVLNAKPSPILKYSERAIEECRAVYGLNPAQATAVLGAKDNDGFTLIQGPPGTGKTKTIIAMVGALLNKVVTTSAPGQPRPAGGSLKKLLVCAPSNAAVDELVLRLKQGSKSLSGNHQKINVIRLGRGEVVNAAVTDVTLEELVNRRMLDEKVQDNAKTEIEKIHAEAKQIKEKVDDLWVKVTVARDSGDRDGMGRFQRELDHWKRLQTQTGAKIDEIKSSGKTVAREIDLKRLQFQKEILASAHVLCTTLSGSGHDLFKKLNDVDFETVIIDEAAQCVELSALIPLKYGAVKCILVGDPKQLPPTVLSQSAARYGYDQSLFVRMQQCHPGDVHLLDTQYRMHPLISMFPSREFYEGRLFDGSGMADIRKQPWHASTVFGPYRFFDVMGTQTKGNRGQSLVNMPEVNVAVQLYDRLRTDYRMCDFKRKIGIITPYKAQLSRLREVFASRYGPDIGESIEFNTTDAFQGRECEIIIFSCVRATPKGGIGFMTDIRRMNVGLTRAKSSLWILGDSRALVQGQFWAKLIEDARARKLYTNGDILSMLRRPTEKAAQNDGYCAAPSILANPPQASGSPPQEVVLHGSRQSPSTAVDVDQGPRQFSGAVPDSDMRKRISYIDGKGEAVPDQGRPVGRPIIHATSVEQPVKKRQHEGPDGSDHAAKRIASTGANSNNTRGDNGGKPLNSGNQRAGNHQVRRLPKALQPISSHKRPSAPSRPTPAAVDPAAMDALGLRPPPRAPPPAQAYSGQGQHPPHPPQGAQGQGQGPPHAGPNSGPPPGAPTRVLAVDLLNPAPASEARKHKLKTLVPAPRSFFMDVKCPGCFTITTVFSHAQTVVICQGCTTVLCQPTGGKARLTEGCSFRRK</sequence>
<dbReference type="CDD" id="cd18808">
    <property type="entry name" value="SF1_C_Upf1"/>
    <property type="match status" value="1"/>
</dbReference>
<evidence type="ECO:0000256" key="2">
    <source>
        <dbReference type="ARBA" id="ARBA00004123"/>
    </source>
</evidence>
<dbReference type="FunFam" id="3.40.50.300:FF:000326">
    <property type="entry name" value="P-loop containing nucleoside triphosphate hydrolase"/>
    <property type="match status" value="1"/>
</dbReference>
<evidence type="ECO:0000259" key="15">
    <source>
        <dbReference type="Pfam" id="PF13086"/>
    </source>
</evidence>
<keyword evidence="11" id="KW-0539">Nucleus</keyword>
<dbReference type="FunFam" id="2.20.25.100:FF:000001">
    <property type="entry name" value="40S ribosomal protein S27"/>
    <property type="match status" value="1"/>
</dbReference>
<evidence type="ECO:0000256" key="1">
    <source>
        <dbReference type="ARBA" id="ARBA00001947"/>
    </source>
</evidence>
<dbReference type="GO" id="GO:0006369">
    <property type="term" value="P:termination of RNA polymerase II transcription"/>
    <property type="evidence" value="ECO:0007669"/>
    <property type="project" value="TreeGrafter"/>
</dbReference>
<dbReference type="InterPro" id="IPR011332">
    <property type="entry name" value="Ribosomal_zn-bd"/>
</dbReference>
<dbReference type="GO" id="GO:0016787">
    <property type="term" value="F:hydrolase activity"/>
    <property type="evidence" value="ECO:0007669"/>
    <property type="project" value="UniProtKB-KW"/>
</dbReference>
<dbReference type="InterPro" id="IPR023407">
    <property type="entry name" value="Ribosomal_eS27_Zn-bd_dom_sf"/>
</dbReference>
<keyword evidence="10" id="KW-0689">Ribosomal protein</keyword>
<evidence type="ECO:0000256" key="3">
    <source>
        <dbReference type="ARBA" id="ARBA00007913"/>
    </source>
</evidence>
<accession>A0AAE8MW04</accession>
<dbReference type="GO" id="GO:0005694">
    <property type="term" value="C:chromosome"/>
    <property type="evidence" value="ECO:0007669"/>
    <property type="project" value="UniProtKB-ARBA"/>
</dbReference>
<dbReference type="InterPro" id="IPR047187">
    <property type="entry name" value="SF1_C_Upf1"/>
</dbReference>
<evidence type="ECO:0000256" key="13">
    <source>
        <dbReference type="SAM" id="MobiDB-lite"/>
    </source>
</evidence>
<keyword evidence="5" id="KW-0547">Nucleotide-binding</keyword>
<feature type="region of interest" description="Disordered" evidence="13">
    <location>
        <begin position="995"/>
        <end position="1017"/>
    </location>
</feature>
<proteinExistence type="inferred from homology"/>
<evidence type="ECO:0000256" key="6">
    <source>
        <dbReference type="ARBA" id="ARBA00022801"/>
    </source>
</evidence>
<keyword evidence="9" id="KW-0067">ATP-binding</keyword>
<feature type="compositionally biased region" description="Basic and acidic residues" evidence="13">
    <location>
        <begin position="1966"/>
        <end position="1976"/>
    </location>
</feature>
<evidence type="ECO:0000313" key="18">
    <source>
        <dbReference type="EMBL" id="SPO00055.1"/>
    </source>
</evidence>
<dbReference type="FunFam" id="3.40.50.300:FF:001152">
    <property type="entry name" value="tRNA-splicing endonuclease, putative"/>
    <property type="match status" value="1"/>
</dbReference>
<dbReference type="PANTHER" id="PTHR10887">
    <property type="entry name" value="DNA2/NAM7 HELICASE FAMILY"/>
    <property type="match status" value="1"/>
</dbReference>
<name>A0AAE8MW04_9PEZI</name>
<feature type="domain" description="DNA2/NAM7 helicase helicase" evidence="15">
    <location>
        <begin position="1344"/>
        <end position="1627"/>
    </location>
</feature>
<feature type="compositionally biased region" description="Polar residues" evidence="13">
    <location>
        <begin position="1982"/>
        <end position="1991"/>
    </location>
</feature>
<dbReference type="Pfam" id="PF13086">
    <property type="entry name" value="AAA_11"/>
    <property type="match status" value="1"/>
</dbReference>
<evidence type="ECO:0000256" key="7">
    <source>
        <dbReference type="ARBA" id="ARBA00022806"/>
    </source>
</evidence>
<keyword evidence="12" id="KW-0687">Ribonucleoprotein</keyword>
<dbReference type="Gene3D" id="2.20.25.100">
    <property type="entry name" value="Zn-binding ribosomal proteins"/>
    <property type="match status" value="1"/>
</dbReference>
<dbReference type="Pfam" id="PF01667">
    <property type="entry name" value="Ribosomal_S27e"/>
    <property type="match status" value="1"/>
</dbReference>
<dbReference type="InterPro" id="IPR045055">
    <property type="entry name" value="DNA2/NAM7-like"/>
</dbReference>
<evidence type="ECO:0000256" key="9">
    <source>
        <dbReference type="ARBA" id="ARBA00022840"/>
    </source>
</evidence>
<evidence type="ECO:0000259" key="17">
    <source>
        <dbReference type="Pfam" id="PF23576"/>
    </source>
</evidence>
<evidence type="ECO:0000256" key="8">
    <source>
        <dbReference type="ARBA" id="ARBA00022833"/>
    </source>
</evidence>
<dbReference type="InterPro" id="IPR041677">
    <property type="entry name" value="DNA2/NAM7_AAA_11"/>
</dbReference>
<feature type="domain" description="Helicase Sen1 N-terminal" evidence="14">
    <location>
        <begin position="85"/>
        <end position="857"/>
    </location>
</feature>
<dbReference type="Pfam" id="PF23576">
    <property type="entry name" value="SEN1_barrel"/>
    <property type="match status" value="1"/>
</dbReference>
<organism evidence="18 19">
    <name type="scientific">Cephalotrichum gorgonifer</name>
    <dbReference type="NCBI Taxonomy" id="2041049"/>
    <lineage>
        <taxon>Eukaryota</taxon>
        <taxon>Fungi</taxon>
        <taxon>Dikarya</taxon>
        <taxon>Ascomycota</taxon>
        <taxon>Pezizomycotina</taxon>
        <taxon>Sordariomycetes</taxon>
        <taxon>Hypocreomycetidae</taxon>
        <taxon>Microascales</taxon>
        <taxon>Microascaceae</taxon>
        <taxon>Cephalotrichum</taxon>
    </lineage>
</organism>
<evidence type="ECO:0000313" key="19">
    <source>
        <dbReference type="Proteomes" id="UP001187682"/>
    </source>
</evidence>
<dbReference type="GO" id="GO:0005524">
    <property type="term" value="F:ATP binding"/>
    <property type="evidence" value="ECO:0007669"/>
    <property type="project" value="UniProtKB-KW"/>
</dbReference>
<feature type="compositionally biased region" description="Acidic residues" evidence="13">
    <location>
        <begin position="1065"/>
        <end position="1078"/>
    </location>
</feature>
<dbReference type="GO" id="GO:0006412">
    <property type="term" value="P:translation"/>
    <property type="evidence" value="ECO:0007669"/>
    <property type="project" value="InterPro"/>
</dbReference>
<feature type="compositionally biased region" description="Low complexity" evidence="13">
    <location>
        <begin position="2027"/>
        <end position="2036"/>
    </location>
</feature>
<dbReference type="GO" id="GO:0005840">
    <property type="term" value="C:ribosome"/>
    <property type="evidence" value="ECO:0007669"/>
    <property type="project" value="UniProtKB-KW"/>
</dbReference>
<dbReference type="GO" id="GO:1990904">
    <property type="term" value="C:ribonucleoprotein complex"/>
    <property type="evidence" value="ECO:0007669"/>
    <property type="project" value="UniProtKB-KW"/>
</dbReference>
<dbReference type="SUPFAM" id="SSF52540">
    <property type="entry name" value="P-loop containing nucleoside triphosphate hydrolases"/>
    <property type="match status" value="1"/>
</dbReference>
<dbReference type="PANTHER" id="PTHR10887:SF495">
    <property type="entry name" value="HELICASE SENATAXIN ISOFORM X1-RELATED"/>
    <property type="match status" value="1"/>
</dbReference>
<evidence type="ECO:0000256" key="5">
    <source>
        <dbReference type="ARBA" id="ARBA00022741"/>
    </source>
</evidence>
<dbReference type="EMBL" id="ONZQ02000003">
    <property type="protein sequence ID" value="SPO00055.1"/>
    <property type="molecule type" value="Genomic_DNA"/>
</dbReference>
<feature type="domain" description="DNA2/NAM7 helicase-like C-terminal" evidence="16">
    <location>
        <begin position="1634"/>
        <end position="1830"/>
    </location>
</feature>
<feature type="region of interest" description="Disordered" evidence="13">
    <location>
        <begin position="1876"/>
        <end position="1927"/>
    </location>
</feature>
<dbReference type="SUPFAM" id="SSF57829">
    <property type="entry name" value="Zn-binding ribosomal proteins"/>
    <property type="match status" value="1"/>
</dbReference>
<feature type="compositionally biased region" description="Low complexity" evidence="13">
    <location>
        <begin position="995"/>
        <end position="1015"/>
    </location>
</feature>
<evidence type="ECO:0000256" key="12">
    <source>
        <dbReference type="ARBA" id="ARBA00023274"/>
    </source>
</evidence>
<dbReference type="InterPro" id="IPR000592">
    <property type="entry name" value="Ribosomal_eS27"/>
</dbReference>
<comment type="cofactor">
    <cofactor evidence="1">
        <name>Zn(2+)</name>
        <dbReference type="ChEBI" id="CHEBI:29105"/>
    </cofactor>
</comment>
<feature type="domain" description="Helicase SEN1 beta-barrel" evidence="17">
    <location>
        <begin position="1194"/>
        <end position="1294"/>
    </location>
</feature>
<comment type="similarity">
    <text evidence="4">Belongs to the eukaryotic ribosomal protein eS27 family.</text>
</comment>
<feature type="region of interest" description="Disordered" evidence="13">
    <location>
        <begin position="1954"/>
        <end position="2009"/>
    </location>
</feature>
<protein>
    <submittedName>
        <fullName evidence="18">Related to SEN1 protein</fullName>
    </submittedName>
</protein>
<feature type="compositionally biased region" description="Pro residues" evidence="13">
    <location>
        <begin position="2048"/>
        <end position="2057"/>
    </location>
</feature>
<evidence type="ECO:0000256" key="4">
    <source>
        <dbReference type="ARBA" id="ARBA00010919"/>
    </source>
</evidence>
<evidence type="ECO:0000259" key="14">
    <source>
        <dbReference type="Pfam" id="PF12726"/>
    </source>
</evidence>
<dbReference type="HAMAP" id="MF_00371">
    <property type="entry name" value="Ribosomal_eS27"/>
    <property type="match status" value="1"/>
</dbReference>
<comment type="caution">
    <text evidence="18">The sequence shown here is derived from an EMBL/GenBank/DDBJ whole genome shotgun (WGS) entry which is preliminary data.</text>
</comment>
<keyword evidence="8" id="KW-0862">Zinc</keyword>